<sequence length="299" mass="32729">MVGTAVPEQLSLPQFEFSWGADSSSIEELFGVIRQEASFVTNTESKTYSSNNTSVMSSGPLRANEEIRDLSSFPSDIFLWSDIDGPLLDSDVGIGSTVFLNSQDDMKDFNHRTEYGEPFTSFNALQKSDCSDLSGIALPSCEMSSSDNGTPVLHLNQSTSSVTLRKDMQGVDDERTRKRKAKNRRTAFESRERKKLAFANMQKELQQLRDENAKLKFDLGVEKAKSHALSAELQGLLAHAQLNSASASASVATAPPEPAELESIYNLSITSTLPLVLTRQPQAVASSCARETMLYGVAR</sequence>
<dbReference type="PROSITE" id="PS50217">
    <property type="entry name" value="BZIP"/>
    <property type="match status" value="1"/>
</dbReference>
<dbReference type="SUPFAM" id="SSF57959">
    <property type="entry name" value="Leucine zipper domain"/>
    <property type="match status" value="1"/>
</dbReference>
<dbReference type="CDD" id="cd14686">
    <property type="entry name" value="bZIP"/>
    <property type="match status" value="1"/>
</dbReference>
<protein>
    <recommendedName>
        <fullName evidence="3">BZIP domain-containing protein</fullName>
    </recommendedName>
</protein>
<dbReference type="InterPro" id="IPR004827">
    <property type="entry name" value="bZIP"/>
</dbReference>
<dbReference type="EMBL" id="GBEZ01016624">
    <property type="protein sequence ID" value="JAC69641.1"/>
    <property type="molecule type" value="Transcribed_RNA"/>
</dbReference>
<gene>
    <name evidence="4" type="ORF">TSPGSL018_5908</name>
</gene>
<evidence type="ECO:0000259" key="3">
    <source>
        <dbReference type="PROSITE" id="PS50217"/>
    </source>
</evidence>
<feature type="non-terminal residue" evidence="4">
    <location>
        <position position="299"/>
    </location>
</feature>
<organism evidence="4">
    <name type="scientific">Tetraselmis sp. GSL018</name>
    <dbReference type="NCBI Taxonomy" id="582737"/>
    <lineage>
        <taxon>Eukaryota</taxon>
        <taxon>Viridiplantae</taxon>
        <taxon>Chlorophyta</taxon>
        <taxon>core chlorophytes</taxon>
        <taxon>Chlorodendrophyceae</taxon>
        <taxon>Chlorodendrales</taxon>
        <taxon>Chlorodendraceae</taxon>
        <taxon>Tetraselmis</taxon>
    </lineage>
</organism>
<feature type="domain" description="BZIP" evidence="3">
    <location>
        <begin position="173"/>
        <end position="236"/>
    </location>
</feature>
<evidence type="ECO:0000256" key="2">
    <source>
        <dbReference type="SAM" id="MobiDB-lite"/>
    </source>
</evidence>
<accession>A0A061RGM0</accession>
<dbReference type="InterPro" id="IPR046347">
    <property type="entry name" value="bZIP_sf"/>
</dbReference>
<feature type="coiled-coil region" evidence="1">
    <location>
        <begin position="191"/>
        <end position="218"/>
    </location>
</feature>
<dbReference type="Gene3D" id="1.20.5.170">
    <property type="match status" value="1"/>
</dbReference>
<dbReference type="Pfam" id="PF07716">
    <property type="entry name" value="bZIP_2"/>
    <property type="match status" value="1"/>
</dbReference>
<evidence type="ECO:0000256" key="1">
    <source>
        <dbReference type="SAM" id="Coils"/>
    </source>
</evidence>
<feature type="region of interest" description="Disordered" evidence="2">
    <location>
        <begin position="166"/>
        <end position="185"/>
    </location>
</feature>
<evidence type="ECO:0000313" key="4">
    <source>
        <dbReference type="EMBL" id="JAC69641.1"/>
    </source>
</evidence>
<feature type="compositionally biased region" description="Basic and acidic residues" evidence="2">
    <location>
        <begin position="166"/>
        <end position="176"/>
    </location>
</feature>
<reference evidence="4" key="1">
    <citation type="submission" date="2014-05" db="EMBL/GenBank/DDBJ databases">
        <title>The transcriptome of the halophilic microalga Tetraselmis sp. GSL018 isolated from the Great Salt Lake, Utah.</title>
        <authorList>
            <person name="Jinkerson R.E."/>
            <person name="D'Adamo S."/>
            <person name="Posewitz M.C."/>
        </authorList>
    </citation>
    <scope>NUCLEOTIDE SEQUENCE</scope>
    <source>
        <strain evidence="4">GSL018</strain>
    </source>
</reference>
<dbReference type="SMART" id="SM00338">
    <property type="entry name" value="BRLZ"/>
    <property type="match status" value="1"/>
</dbReference>
<dbReference type="GO" id="GO:0003700">
    <property type="term" value="F:DNA-binding transcription factor activity"/>
    <property type="evidence" value="ECO:0007669"/>
    <property type="project" value="InterPro"/>
</dbReference>
<keyword evidence="1" id="KW-0175">Coiled coil</keyword>
<dbReference type="AlphaFoldDB" id="A0A061RGM0"/>
<proteinExistence type="predicted"/>
<name>A0A061RGM0_9CHLO</name>